<dbReference type="EMBL" id="BFFO01000002">
    <property type="protein sequence ID" value="GBG96313.1"/>
    <property type="molecule type" value="Genomic_DNA"/>
</dbReference>
<sequence>MSKRLKIIILIEILILIALFFHVASSPRLLVLFALALIFTFLANRMRSPFFRALSLIFWAISSLVFITAGWFWLALIFPIVMFLIFWKNNPREVQQKPGAFYERRAEPVGSSQEGNDVIDLAEVDFRPEGNRLSIRKASGNTKIIVPADVAVALKLTTGSGIVNIFGEHSINPRGLRYFSEQAESYEKRMAIEILVEEGNIEIVRG</sequence>
<protein>
    <submittedName>
        <fullName evidence="3">Transporter</fullName>
    </submittedName>
</protein>
<gene>
    <name evidence="3" type="ORF">NtB2_00424</name>
</gene>
<evidence type="ECO:0000256" key="1">
    <source>
        <dbReference type="SAM" id="Phobius"/>
    </source>
</evidence>
<proteinExistence type="predicted"/>
<evidence type="ECO:0000313" key="4">
    <source>
        <dbReference type="Proteomes" id="UP000245021"/>
    </source>
</evidence>
<feature type="transmembrane region" description="Helical" evidence="1">
    <location>
        <begin position="56"/>
        <end position="87"/>
    </location>
</feature>
<evidence type="ECO:0000313" key="3">
    <source>
        <dbReference type="EMBL" id="GBG96313.1"/>
    </source>
</evidence>
<dbReference type="OrthoDB" id="2351415at2"/>
<keyword evidence="1" id="KW-0472">Membrane</keyword>
<name>A0A2R5HE25_9LACT</name>
<feature type="domain" description="Cell wall-active antibiotics response LiaF-like C-terminal" evidence="2">
    <location>
        <begin position="115"/>
        <end position="203"/>
    </location>
</feature>
<dbReference type="InterPro" id="IPR024425">
    <property type="entry name" value="LiaF-like_C"/>
</dbReference>
<organism evidence="3 4">
    <name type="scientific">Lactococcus termiticola</name>
    <dbReference type="NCBI Taxonomy" id="2169526"/>
    <lineage>
        <taxon>Bacteria</taxon>
        <taxon>Bacillati</taxon>
        <taxon>Bacillota</taxon>
        <taxon>Bacilli</taxon>
        <taxon>Lactobacillales</taxon>
        <taxon>Streptococcaceae</taxon>
        <taxon>Lactococcus</taxon>
    </lineage>
</organism>
<reference evidence="3 4" key="1">
    <citation type="journal article" date="2018" name="Genome Announc.">
        <title>Draft Genome Sequence of Lactococcus sp. Strain NtB2 (JCM 32569), Isolated from the Gut of the Higher Termite Nasutitermes takasagoensis.</title>
        <authorList>
            <person name="Noda S."/>
            <person name="Aihara C."/>
            <person name="Yuki M."/>
            <person name="Ohkuma M."/>
        </authorList>
    </citation>
    <scope>NUCLEOTIDE SEQUENCE [LARGE SCALE GENOMIC DNA]</scope>
    <source>
        <strain evidence="3 4">NtB2</strain>
    </source>
</reference>
<keyword evidence="1" id="KW-1133">Transmembrane helix</keyword>
<dbReference type="Proteomes" id="UP000245021">
    <property type="component" value="Unassembled WGS sequence"/>
</dbReference>
<dbReference type="AlphaFoldDB" id="A0A2R5HE25"/>
<evidence type="ECO:0000259" key="2">
    <source>
        <dbReference type="Pfam" id="PF09922"/>
    </source>
</evidence>
<accession>A0A2R5HE25</accession>
<comment type="caution">
    <text evidence="3">The sequence shown here is derived from an EMBL/GenBank/DDBJ whole genome shotgun (WGS) entry which is preliminary data.</text>
</comment>
<dbReference type="RefSeq" id="WP_109245298.1">
    <property type="nucleotide sequence ID" value="NZ_BFFO01000002.1"/>
</dbReference>
<keyword evidence="1" id="KW-0812">Transmembrane</keyword>
<dbReference type="Pfam" id="PF09922">
    <property type="entry name" value="LiaF-like_C"/>
    <property type="match status" value="1"/>
</dbReference>
<feature type="transmembrane region" description="Helical" evidence="1">
    <location>
        <begin position="7"/>
        <end position="23"/>
    </location>
</feature>
<keyword evidence="4" id="KW-1185">Reference proteome</keyword>
<feature type="transmembrane region" description="Helical" evidence="1">
    <location>
        <begin position="29"/>
        <end position="44"/>
    </location>
</feature>